<keyword evidence="3" id="KW-0997">Cell inner membrane</keyword>
<sequence length="172" mass="18838">LMGWAYIYSRKTCDRCDDQRVPWAQRFAILWEAKWALLVPVVILGGIYSGLFTPPEAASIAGIYGLVVGLFVYRDLKLKDIPEIFSRSALPTATIMIIIGPSTAFGRLLTITRVPDTFAHGLSSFSSSPLIVLLLVMLLLLFVGCMMETLAAIIILAPILLPVVMGVQLDVI</sequence>
<dbReference type="Pfam" id="PF06808">
    <property type="entry name" value="DctM"/>
    <property type="match status" value="1"/>
</dbReference>
<keyword evidence="5 7" id="KW-1133">Transmembrane helix</keyword>
<accession>A0A6P1Z9L0</accession>
<evidence type="ECO:0000256" key="3">
    <source>
        <dbReference type="ARBA" id="ARBA00022519"/>
    </source>
</evidence>
<feature type="transmembrane region" description="Helical" evidence="7">
    <location>
        <begin position="35"/>
        <end position="51"/>
    </location>
</feature>
<evidence type="ECO:0000256" key="4">
    <source>
        <dbReference type="ARBA" id="ARBA00022692"/>
    </source>
</evidence>
<feature type="transmembrane region" description="Helical" evidence="7">
    <location>
        <begin position="57"/>
        <end position="76"/>
    </location>
</feature>
<feature type="domain" description="TRAP C4-dicarboxylate transport system permease DctM subunit" evidence="8">
    <location>
        <begin position="19"/>
        <end position="171"/>
    </location>
</feature>
<keyword evidence="4 7" id="KW-0812">Transmembrane</keyword>
<evidence type="ECO:0000313" key="10">
    <source>
        <dbReference type="Proteomes" id="UP000434052"/>
    </source>
</evidence>
<dbReference type="GO" id="GO:0022857">
    <property type="term" value="F:transmembrane transporter activity"/>
    <property type="evidence" value="ECO:0007669"/>
    <property type="project" value="TreeGrafter"/>
</dbReference>
<name>A0A6P1Z9L0_9BACT</name>
<evidence type="ECO:0000256" key="6">
    <source>
        <dbReference type="ARBA" id="ARBA00023136"/>
    </source>
</evidence>
<dbReference type="GO" id="GO:0005886">
    <property type="term" value="C:plasma membrane"/>
    <property type="evidence" value="ECO:0007669"/>
    <property type="project" value="UniProtKB-SubCell"/>
</dbReference>
<dbReference type="RefSeq" id="WP_144307647.1">
    <property type="nucleotide sequence ID" value="NZ_QMIF01000334.1"/>
</dbReference>
<dbReference type="OrthoDB" id="5404879at2"/>
<feature type="transmembrane region" description="Helical" evidence="7">
    <location>
        <begin position="121"/>
        <end position="143"/>
    </location>
</feature>
<dbReference type="InterPro" id="IPR010656">
    <property type="entry name" value="DctM"/>
</dbReference>
<comment type="subcellular location">
    <subcellularLocation>
        <location evidence="1">Cell inner membrane</location>
        <topology evidence="1">Multi-pass membrane protein</topology>
    </subcellularLocation>
</comment>
<organism evidence="9 10">
    <name type="scientific">Oceanidesulfovibrio marinus</name>
    <dbReference type="NCBI Taxonomy" id="370038"/>
    <lineage>
        <taxon>Bacteria</taxon>
        <taxon>Pseudomonadati</taxon>
        <taxon>Thermodesulfobacteriota</taxon>
        <taxon>Desulfovibrionia</taxon>
        <taxon>Desulfovibrionales</taxon>
        <taxon>Desulfovibrionaceae</taxon>
        <taxon>Oceanidesulfovibrio</taxon>
    </lineage>
</organism>
<reference evidence="9 10" key="1">
    <citation type="submission" date="2018-06" db="EMBL/GenBank/DDBJ databases">
        <title>Complete genome of Desulfovibrio marinus P48SEP.</title>
        <authorList>
            <person name="Crispim J.S."/>
            <person name="Vidigal P.M.P."/>
            <person name="Silva L.C.F."/>
            <person name="Araujo L.C."/>
            <person name="Laguardia C.N."/>
            <person name="Dias R.S."/>
            <person name="Sousa M.P."/>
            <person name="Paula S.O."/>
            <person name="Silva C."/>
        </authorList>
    </citation>
    <scope>NUCLEOTIDE SEQUENCE [LARGE SCALE GENOMIC DNA]</scope>
    <source>
        <strain evidence="9 10">P48SEP</strain>
    </source>
</reference>
<evidence type="ECO:0000256" key="1">
    <source>
        <dbReference type="ARBA" id="ARBA00004429"/>
    </source>
</evidence>
<comment type="caution">
    <text evidence="9">The sequence shown here is derived from an EMBL/GenBank/DDBJ whole genome shotgun (WGS) entry which is preliminary data.</text>
</comment>
<feature type="non-terminal residue" evidence="9">
    <location>
        <position position="1"/>
    </location>
</feature>
<dbReference type="Proteomes" id="UP000434052">
    <property type="component" value="Unassembled WGS sequence"/>
</dbReference>
<gene>
    <name evidence="9" type="ORF">DQK91_23435</name>
</gene>
<evidence type="ECO:0000256" key="5">
    <source>
        <dbReference type="ARBA" id="ARBA00022989"/>
    </source>
</evidence>
<evidence type="ECO:0000256" key="2">
    <source>
        <dbReference type="ARBA" id="ARBA00022475"/>
    </source>
</evidence>
<feature type="non-terminal residue" evidence="9">
    <location>
        <position position="172"/>
    </location>
</feature>
<evidence type="ECO:0000256" key="7">
    <source>
        <dbReference type="SAM" id="Phobius"/>
    </source>
</evidence>
<dbReference type="AlphaFoldDB" id="A0A6P1Z9L0"/>
<protein>
    <submittedName>
        <fullName evidence="9">C4-dicarboxylate ABC transporter permease</fullName>
    </submittedName>
</protein>
<evidence type="ECO:0000313" key="9">
    <source>
        <dbReference type="EMBL" id="TVM24236.1"/>
    </source>
</evidence>
<keyword evidence="2" id="KW-1003">Cell membrane</keyword>
<feature type="transmembrane region" description="Helical" evidence="7">
    <location>
        <begin position="88"/>
        <end position="109"/>
    </location>
</feature>
<dbReference type="PANTHER" id="PTHR33362:SF3">
    <property type="entry name" value="SIALIC ACID TRAP TRANSPORTER PERMEASE PROTEIN SIAT"/>
    <property type="match status" value="1"/>
</dbReference>
<evidence type="ECO:0000259" key="8">
    <source>
        <dbReference type="Pfam" id="PF06808"/>
    </source>
</evidence>
<feature type="transmembrane region" description="Helical" evidence="7">
    <location>
        <begin position="150"/>
        <end position="169"/>
    </location>
</feature>
<proteinExistence type="predicted"/>
<dbReference type="PANTHER" id="PTHR33362">
    <property type="entry name" value="SIALIC ACID TRAP TRANSPORTER PERMEASE PROTEIN SIAT-RELATED"/>
    <property type="match status" value="1"/>
</dbReference>
<keyword evidence="6 7" id="KW-0472">Membrane</keyword>
<dbReference type="InterPro" id="IPR004681">
    <property type="entry name" value="TRAP_DctM"/>
</dbReference>
<dbReference type="EMBL" id="QMIF01000334">
    <property type="protein sequence ID" value="TVM24236.1"/>
    <property type="molecule type" value="Genomic_DNA"/>
</dbReference>